<keyword evidence="10" id="KW-0807">Transducer</keyword>
<reference evidence="14 15" key="1">
    <citation type="submission" date="2019-08" db="EMBL/GenBank/DDBJ databases">
        <authorList>
            <person name="Alioto T."/>
            <person name="Alioto T."/>
            <person name="Gomez Garrido J."/>
        </authorList>
    </citation>
    <scope>NUCLEOTIDE SEQUENCE [LARGE SCALE GENOMIC DNA]</scope>
</reference>
<dbReference type="GO" id="GO:0007189">
    <property type="term" value="P:adenylate cyclase-activating G protein-coupled receptor signaling pathway"/>
    <property type="evidence" value="ECO:0007669"/>
    <property type="project" value="TreeGrafter"/>
</dbReference>
<evidence type="ECO:0000256" key="4">
    <source>
        <dbReference type="ARBA" id="ARBA00022692"/>
    </source>
</evidence>
<feature type="transmembrane region" description="Helical" evidence="12">
    <location>
        <begin position="61"/>
        <end position="83"/>
    </location>
</feature>
<dbReference type="Pfam" id="PF00001">
    <property type="entry name" value="7tm_1"/>
    <property type="match status" value="1"/>
</dbReference>
<dbReference type="InterPro" id="IPR017452">
    <property type="entry name" value="GPCR_Rhodpsn_7TM"/>
</dbReference>
<gene>
    <name evidence="14" type="ORF">CINCED_3A025392</name>
</gene>
<evidence type="ECO:0000256" key="2">
    <source>
        <dbReference type="ARBA" id="ARBA00010663"/>
    </source>
</evidence>
<evidence type="ECO:0000256" key="9">
    <source>
        <dbReference type="ARBA" id="ARBA00023180"/>
    </source>
</evidence>
<dbReference type="EMBL" id="CABPRJ010002393">
    <property type="protein sequence ID" value="VVC45064.1"/>
    <property type="molecule type" value="Genomic_DNA"/>
</dbReference>
<name>A0A5E4NRA4_9HEMI</name>
<evidence type="ECO:0000256" key="12">
    <source>
        <dbReference type="SAM" id="Phobius"/>
    </source>
</evidence>
<feature type="transmembrane region" description="Helical" evidence="12">
    <location>
        <begin position="423"/>
        <end position="443"/>
    </location>
</feature>
<comment type="subcellular location">
    <subcellularLocation>
        <location evidence="1">Cell membrane</location>
        <topology evidence="1">Multi-pass membrane protein</topology>
    </subcellularLocation>
</comment>
<feature type="domain" description="G-protein coupled receptors family 1 profile" evidence="13">
    <location>
        <begin position="277"/>
        <end position="535"/>
    </location>
</feature>
<evidence type="ECO:0000256" key="5">
    <source>
        <dbReference type="ARBA" id="ARBA00022989"/>
    </source>
</evidence>
<dbReference type="InterPro" id="IPR000276">
    <property type="entry name" value="GPCR_Rhodpsn"/>
</dbReference>
<dbReference type="PANTHER" id="PTHR11866:SF16">
    <property type="entry name" value="PROSTAGLANDIN E2 RECEPTOR EP4 SUBTYPE-LIKE PROTEIN"/>
    <property type="match status" value="1"/>
</dbReference>
<protein>
    <submittedName>
        <fullName evidence="14">GPCR, rhodopsin-like, 7TM,G protein-coupled receptor, rhodopsin-like</fullName>
    </submittedName>
</protein>
<dbReference type="GO" id="GO:0005886">
    <property type="term" value="C:plasma membrane"/>
    <property type="evidence" value="ECO:0007669"/>
    <property type="project" value="UniProtKB-SubCell"/>
</dbReference>
<feature type="transmembrane region" description="Helical" evidence="12">
    <location>
        <begin position="28"/>
        <end position="49"/>
    </location>
</feature>
<dbReference type="OrthoDB" id="5959154at2759"/>
<dbReference type="PANTHER" id="PTHR11866">
    <property type="entry name" value="G-PROTEIN COUPLED RECEPTOR FAMILY 1 MEMBER"/>
    <property type="match status" value="1"/>
</dbReference>
<evidence type="ECO:0000256" key="1">
    <source>
        <dbReference type="ARBA" id="ARBA00004651"/>
    </source>
</evidence>
<keyword evidence="6" id="KW-0297">G-protein coupled receptor</keyword>
<dbReference type="AlphaFoldDB" id="A0A5E4NRA4"/>
<keyword evidence="5 12" id="KW-1133">Transmembrane helix</keyword>
<organism evidence="14 15">
    <name type="scientific">Cinara cedri</name>
    <dbReference type="NCBI Taxonomy" id="506608"/>
    <lineage>
        <taxon>Eukaryota</taxon>
        <taxon>Metazoa</taxon>
        <taxon>Ecdysozoa</taxon>
        <taxon>Arthropoda</taxon>
        <taxon>Hexapoda</taxon>
        <taxon>Insecta</taxon>
        <taxon>Pterygota</taxon>
        <taxon>Neoptera</taxon>
        <taxon>Paraneoptera</taxon>
        <taxon>Hemiptera</taxon>
        <taxon>Sternorrhyncha</taxon>
        <taxon>Aphidomorpha</taxon>
        <taxon>Aphidoidea</taxon>
        <taxon>Aphididae</taxon>
        <taxon>Lachninae</taxon>
        <taxon>Cinara</taxon>
    </lineage>
</organism>
<keyword evidence="7 12" id="KW-0472">Membrane</keyword>
<keyword evidence="4 12" id="KW-0812">Transmembrane</keyword>
<dbReference type="Gene3D" id="1.20.1070.10">
    <property type="entry name" value="Rhodopsin 7-helix transmembrane proteins"/>
    <property type="match status" value="2"/>
</dbReference>
<dbReference type="InterPro" id="IPR008365">
    <property type="entry name" value="Prostanoid_rcpt"/>
</dbReference>
<keyword evidence="3" id="KW-1003">Cell membrane</keyword>
<dbReference type="GO" id="GO:0004930">
    <property type="term" value="F:G protein-coupled receptor activity"/>
    <property type="evidence" value="ECO:0007669"/>
    <property type="project" value="UniProtKB-KW"/>
</dbReference>
<proteinExistence type="inferred from homology"/>
<feature type="region of interest" description="Disordered" evidence="11">
    <location>
        <begin position="204"/>
        <end position="236"/>
    </location>
</feature>
<sequence length="581" mass="65085">MEHVVPNATFATPIITADWYTKHPGLQAGVTVSYMVGILGNLLALFILHRTRSSSNQKHRFMLRCLATNDCMALTGMLIQMYVALYWPSIVDSIWACRFRVLWRFFGLGSGCVAIIMAVERWLALTKPFFYQKKPVHFQLGVPTGTESVRYSKVLGCAIIRPCPVITSAKSIKRINNNKNVVIVHVCCCSYTCHVTTTPATKSAGSRVVGHGSGAGQRHKPRRVGQPPPAAERDCDPMEQVEPNATFATPVMTAGRYTVHPGLQAGVTVSYTVGIFGNLLALFILHRTRASSNQKHGFMLRCLATNDCIALTGMLIQMYVALYWPSIVGSIWACRFRVLWRFFGLGSGCVAIIMAVERWLALTKPFFYQKHISLRLLKRIMIMLWLGVLCLVCAPFFGFGLYWDSDKSQCIRYRNAKKPLDVLYAYLYFSYGVFLCIAIVYTNTAVMKALCMKDNPHSVLMRRASRGNLTNAATREERAFGWLMFLLCVAFLICWVPQMICIPLARFVDESKIKPVSIAADLLIAMHFALDPYLYVLQHWTLVKSICLGPETRKTANGGSTSVSRSSSMRTTCEVLLEQPL</sequence>
<feature type="transmembrane region" description="Helical" evidence="12">
    <location>
        <begin position="482"/>
        <end position="505"/>
    </location>
</feature>
<dbReference type="GO" id="GO:0007204">
    <property type="term" value="P:positive regulation of cytosolic calcium ion concentration"/>
    <property type="evidence" value="ECO:0007669"/>
    <property type="project" value="TreeGrafter"/>
</dbReference>
<dbReference type="PROSITE" id="PS50262">
    <property type="entry name" value="G_PROTEIN_RECEP_F1_2"/>
    <property type="match status" value="2"/>
</dbReference>
<evidence type="ECO:0000256" key="8">
    <source>
        <dbReference type="ARBA" id="ARBA00023170"/>
    </source>
</evidence>
<evidence type="ECO:0000256" key="11">
    <source>
        <dbReference type="SAM" id="MobiDB-lite"/>
    </source>
</evidence>
<keyword evidence="15" id="KW-1185">Reference proteome</keyword>
<feature type="transmembrane region" description="Helical" evidence="12">
    <location>
        <begin position="338"/>
        <end position="361"/>
    </location>
</feature>
<evidence type="ECO:0000256" key="10">
    <source>
        <dbReference type="ARBA" id="ARBA00023224"/>
    </source>
</evidence>
<dbReference type="SUPFAM" id="SSF81321">
    <property type="entry name" value="Family A G protein-coupled receptor-like"/>
    <property type="match status" value="2"/>
</dbReference>
<evidence type="ECO:0000256" key="6">
    <source>
        <dbReference type="ARBA" id="ARBA00023040"/>
    </source>
</evidence>
<comment type="similarity">
    <text evidence="2">Belongs to the G-protein coupled receptor 1 family.</text>
</comment>
<dbReference type="Proteomes" id="UP000325440">
    <property type="component" value="Unassembled WGS sequence"/>
</dbReference>
<feature type="transmembrane region" description="Helical" evidence="12">
    <location>
        <begin position="308"/>
        <end position="332"/>
    </location>
</feature>
<keyword evidence="9" id="KW-0325">Glycoprotein</keyword>
<evidence type="ECO:0000259" key="13">
    <source>
        <dbReference type="PROSITE" id="PS50262"/>
    </source>
</evidence>
<evidence type="ECO:0000256" key="3">
    <source>
        <dbReference type="ARBA" id="ARBA00022475"/>
    </source>
</evidence>
<feature type="domain" description="G-protein coupled receptors family 1 profile" evidence="13">
    <location>
        <begin position="40"/>
        <end position="133"/>
    </location>
</feature>
<feature type="transmembrane region" description="Helical" evidence="12">
    <location>
        <begin position="382"/>
        <end position="403"/>
    </location>
</feature>
<accession>A0A5E4NRA4</accession>
<evidence type="ECO:0000313" key="14">
    <source>
        <dbReference type="EMBL" id="VVC45064.1"/>
    </source>
</evidence>
<evidence type="ECO:0000313" key="15">
    <source>
        <dbReference type="Proteomes" id="UP000325440"/>
    </source>
</evidence>
<dbReference type="PROSITE" id="PS00237">
    <property type="entry name" value="G_PROTEIN_RECEP_F1_1"/>
    <property type="match status" value="1"/>
</dbReference>
<keyword evidence="8 14" id="KW-0675">Receptor</keyword>
<feature type="transmembrane region" description="Helical" evidence="12">
    <location>
        <begin position="103"/>
        <end position="124"/>
    </location>
</feature>
<evidence type="ECO:0000256" key="7">
    <source>
        <dbReference type="ARBA" id="ARBA00023136"/>
    </source>
</evidence>